<dbReference type="PANTHER" id="PTHR36115:SF6">
    <property type="entry name" value="PROLINE-RICH ANTIGEN HOMOLOG"/>
    <property type="match status" value="1"/>
</dbReference>
<accession>A0A4Q7NGE0</accession>
<evidence type="ECO:0000259" key="8">
    <source>
        <dbReference type="Pfam" id="PF06271"/>
    </source>
</evidence>
<dbReference type="EMBL" id="SGXD01000004">
    <property type="protein sequence ID" value="RZS82879.1"/>
    <property type="molecule type" value="Genomic_DNA"/>
</dbReference>
<evidence type="ECO:0000256" key="5">
    <source>
        <dbReference type="ARBA" id="ARBA00023136"/>
    </source>
</evidence>
<evidence type="ECO:0000256" key="2">
    <source>
        <dbReference type="ARBA" id="ARBA00022475"/>
    </source>
</evidence>
<keyword evidence="10" id="KW-1185">Reference proteome</keyword>
<dbReference type="AlphaFoldDB" id="A0A4Q7NGE0"/>
<evidence type="ECO:0000256" key="1">
    <source>
        <dbReference type="ARBA" id="ARBA00004651"/>
    </source>
</evidence>
<dbReference type="InterPro" id="IPR010432">
    <property type="entry name" value="RDD"/>
</dbReference>
<comment type="caution">
    <text evidence="9">The sequence shown here is derived from an EMBL/GenBank/DDBJ whole genome shotgun (WGS) entry which is preliminary data.</text>
</comment>
<feature type="transmembrane region" description="Helical" evidence="7">
    <location>
        <begin position="119"/>
        <end position="139"/>
    </location>
</feature>
<evidence type="ECO:0000256" key="4">
    <source>
        <dbReference type="ARBA" id="ARBA00022989"/>
    </source>
</evidence>
<keyword evidence="5 7" id="KW-0472">Membrane</keyword>
<feature type="region of interest" description="Disordered" evidence="6">
    <location>
        <begin position="1"/>
        <end position="95"/>
    </location>
</feature>
<evidence type="ECO:0000256" key="7">
    <source>
        <dbReference type="SAM" id="Phobius"/>
    </source>
</evidence>
<comment type="subcellular location">
    <subcellularLocation>
        <location evidence="1">Cell membrane</location>
        <topology evidence="1">Multi-pass membrane protein</topology>
    </subcellularLocation>
</comment>
<feature type="transmembrane region" description="Helical" evidence="7">
    <location>
        <begin position="145"/>
        <end position="164"/>
    </location>
</feature>
<name>A0A4Q7NGE0_9ACTN</name>
<dbReference type="OrthoDB" id="4412989at2"/>
<keyword evidence="4 7" id="KW-1133">Transmembrane helix</keyword>
<feature type="compositionally biased region" description="Low complexity" evidence="6">
    <location>
        <begin position="39"/>
        <end position="49"/>
    </location>
</feature>
<dbReference type="GO" id="GO:0005886">
    <property type="term" value="C:plasma membrane"/>
    <property type="evidence" value="ECO:0007669"/>
    <property type="project" value="UniProtKB-SubCell"/>
</dbReference>
<reference evidence="9 10" key="1">
    <citation type="submission" date="2019-02" db="EMBL/GenBank/DDBJ databases">
        <title>Genomic Encyclopedia of Type Strains, Phase IV (KMG-IV): sequencing the most valuable type-strain genomes for metagenomic binning, comparative biology and taxonomic classification.</title>
        <authorList>
            <person name="Goeker M."/>
        </authorList>
    </citation>
    <scope>NUCLEOTIDE SEQUENCE [LARGE SCALE GENOMIC DNA]</scope>
    <source>
        <strain evidence="9 10">DSM 45622</strain>
    </source>
</reference>
<sequence>MSSEYPPPSAPGEGEQPPSAPSYGGPSFEKPSSEPPAAPSYGAPSGPSFEKPAEAPSYGAPAEQPQYGQPQYGQPQYGQPQYGQPQYGQPQYGQPQYGQPAYGYPGAYASWGQRALGTLVDAGLVIGGYIVVFVVAGIIGHVSGVLGGLLFFLGFLAVLALAIWNTVWKQGTTGQSIGKGVAKIKLVREVDGQVLGPGMSFVRQIAHFLDSIPCYVGYLWPLWDPKRQTFADKILQSVVIPV</sequence>
<evidence type="ECO:0000256" key="6">
    <source>
        <dbReference type="SAM" id="MobiDB-lite"/>
    </source>
</evidence>
<dbReference type="InterPro" id="IPR051791">
    <property type="entry name" value="Pra-immunoreactive"/>
</dbReference>
<protein>
    <submittedName>
        <fullName evidence="9">Putative RDD family membrane protein YckC</fullName>
    </submittedName>
</protein>
<dbReference type="RefSeq" id="WP_130494001.1">
    <property type="nucleotide sequence ID" value="NZ_SGXD01000004.1"/>
</dbReference>
<feature type="domain" description="RDD" evidence="8">
    <location>
        <begin position="108"/>
        <end position="235"/>
    </location>
</feature>
<evidence type="ECO:0000256" key="3">
    <source>
        <dbReference type="ARBA" id="ARBA00022692"/>
    </source>
</evidence>
<gene>
    <name evidence="9" type="ORF">EV189_3276</name>
</gene>
<proteinExistence type="predicted"/>
<keyword evidence="2" id="KW-1003">Cell membrane</keyword>
<dbReference type="PANTHER" id="PTHR36115">
    <property type="entry name" value="PROLINE-RICH ANTIGEN HOMOLOG-RELATED"/>
    <property type="match status" value="1"/>
</dbReference>
<evidence type="ECO:0000313" key="9">
    <source>
        <dbReference type="EMBL" id="RZS82879.1"/>
    </source>
</evidence>
<feature type="compositionally biased region" description="Pro residues" evidence="6">
    <location>
        <begin position="1"/>
        <end position="10"/>
    </location>
</feature>
<dbReference type="Proteomes" id="UP000293638">
    <property type="component" value="Unassembled WGS sequence"/>
</dbReference>
<evidence type="ECO:0000313" key="10">
    <source>
        <dbReference type="Proteomes" id="UP000293638"/>
    </source>
</evidence>
<keyword evidence="3 7" id="KW-0812">Transmembrane</keyword>
<dbReference type="Pfam" id="PF06271">
    <property type="entry name" value="RDD"/>
    <property type="match status" value="1"/>
</dbReference>
<organism evidence="9 10">
    <name type="scientific">Motilibacter rhizosphaerae</name>
    <dbReference type="NCBI Taxonomy" id="598652"/>
    <lineage>
        <taxon>Bacteria</taxon>
        <taxon>Bacillati</taxon>
        <taxon>Actinomycetota</taxon>
        <taxon>Actinomycetes</taxon>
        <taxon>Motilibacterales</taxon>
        <taxon>Motilibacteraceae</taxon>
        <taxon>Motilibacter</taxon>
    </lineage>
</organism>
<feature type="compositionally biased region" description="Low complexity" evidence="6">
    <location>
        <begin position="59"/>
        <end position="95"/>
    </location>
</feature>